<dbReference type="RefSeq" id="WP_008861357.1">
    <property type="nucleotide sequence ID" value="NZ_JH815203.1"/>
</dbReference>
<evidence type="ECO:0000313" key="3">
    <source>
        <dbReference type="EMBL" id="EJZ65133.1"/>
    </source>
</evidence>
<dbReference type="OrthoDB" id="9805821at2"/>
<feature type="domain" description="SGNH hydrolase-type esterase" evidence="2">
    <location>
        <begin position="48"/>
        <end position="208"/>
    </location>
</feature>
<gene>
    <name evidence="3" type="ORF">HMPREF9448_00863</name>
</gene>
<dbReference type="STRING" id="742726.HMPREF9448_00863"/>
<keyword evidence="4" id="KW-1185">Reference proteome</keyword>
<accession>K0X1A6</accession>
<dbReference type="Gene3D" id="3.40.50.1110">
    <property type="entry name" value="SGNH hydrolase"/>
    <property type="match status" value="1"/>
</dbReference>
<protein>
    <recommendedName>
        <fullName evidence="2">SGNH hydrolase-type esterase domain-containing protein</fullName>
    </recommendedName>
</protein>
<dbReference type="InterPro" id="IPR036514">
    <property type="entry name" value="SGNH_hydro_sf"/>
</dbReference>
<evidence type="ECO:0000313" key="4">
    <source>
        <dbReference type="Proteomes" id="UP000006044"/>
    </source>
</evidence>
<dbReference type="InterPro" id="IPR013830">
    <property type="entry name" value="SGNH_hydro"/>
</dbReference>
<keyword evidence="1" id="KW-0732">Signal</keyword>
<reference evidence="3 4" key="1">
    <citation type="submission" date="2012-08" db="EMBL/GenBank/DDBJ databases">
        <title>The Genome Sequence of Barnesiella intestinihominis YIT 11860.</title>
        <authorList>
            <consortium name="The Broad Institute Genome Sequencing Platform"/>
            <person name="Earl A."/>
            <person name="Ward D."/>
            <person name="Feldgarden M."/>
            <person name="Gevers D."/>
            <person name="Morotomi M."/>
            <person name="Walker B."/>
            <person name="Young S.K."/>
            <person name="Zeng Q."/>
            <person name="Gargeya S."/>
            <person name="Fitzgerald M."/>
            <person name="Haas B."/>
            <person name="Abouelleil A."/>
            <person name="Alvarado L."/>
            <person name="Arachchi H.M."/>
            <person name="Berlin A.M."/>
            <person name="Chapman S.B."/>
            <person name="Goldberg J."/>
            <person name="Griggs A."/>
            <person name="Gujja S."/>
            <person name="Hansen M."/>
            <person name="Howarth C."/>
            <person name="Imamovic A."/>
            <person name="Larimer J."/>
            <person name="McCowen C."/>
            <person name="Montmayeur A."/>
            <person name="Murphy C."/>
            <person name="Neiman D."/>
            <person name="Pearson M."/>
            <person name="Priest M."/>
            <person name="Roberts A."/>
            <person name="Saif S."/>
            <person name="Shea T."/>
            <person name="Sisk P."/>
            <person name="Sykes S."/>
            <person name="Wortman J."/>
            <person name="Nusbaum C."/>
            <person name="Birren B."/>
        </authorList>
    </citation>
    <scope>NUCLEOTIDE SEQUENCE [LARGE SCALE GENOMIC DNA]</scope>
    <source>
        <strain evidence="3 4">YIT 11860</strain>
    </source>
</reference>
<dbReference type="PANTHER" id="PTHR30383:SF5">
    <property type="entry name" value="SGNH HYDROLASE-TYPE ESTERASE DOMAIN-CONTAINING PROTEIN"/>
    <property type="match status" value="1"/>
</dbReference>
<organism evidence="3 4">
    <name type="scientific">Barnesiella intestinihominis YIT 11860</name>
    <dbReference type="NCBI Taxonomy" id="742726"/>
    <lineage>
        <taxon>Bacteria</taxon>
        <taxon>Pseudomonadati</taxon>
        <taxon>Bacteroidota</taxon>
        <taxon>Bacteroidia</taxon>
        <taxon>Bacteroidales</taxon>
        <taxon>Barnesiellaceae</taxon>
        <taxon>Barnesiella</taxon>
    </lineage>
</organism>
<evidence type="ECO:0000259" key="2">
    <source>
        <dbReference type="Pfam" id="PF13472"/>
    </source>
</evidence>
<feature type="signal peptide" evidence="1">
    <location>
        <begin position="1"/>
        <end position="21"/>
    </location>
</feature>
<dbReference type="Proteomes" id="UP000006044">
    <property type="component" value="Unassembled WGS sequence"/>
</dbReference>
<sequence>MKQFFILLGLSICLMSLSAQEAYQYNQFYYQRSTLFEKLPIDSDDIVFLGNSITNGCEWHELFNNPNIKNRGISSDVSMGVYDRLDPIIKGKPAKIFLMIGINDIAHHLSTDSIVKNITQIIRKIKKETPSTRLYIQSLLPTNDSFERFKTIMGKTPQIIEINQQLEELAPIEKYTYIDLFPHLTTPGTTVLDPQYTNDGLHLLGDGYLVWKDVLLPYLQ</sequence>
<dbReference type="eggNOG" id="COG2755">
    <property type="taxonomic scope" value="Bacteria"/>
</dbReference>
<dbReference type="Pfam" id="PF13472">
    <property type="entry name" value="Lipase_GDSL_2"/>
    <property type="match status" value="1"/>
</dbReference>
<dbReference type="PATRIC" id="fig|742726.3.peg.925"/>
<dbReference type="EMBL" id="ADLE01000007">
    <property type="protein sequence ID" value="EJZ65133.1"/>
    <property type="molecule type" value="Genomic_DNA"/>
</dbReference>
<dbReference type="SUPFAM" id="SSF52266">
    <property type="entry name" value="SGNH hydrolase"/>
    <property type="match status" value="1"/>
</dbReference>
<feature type="chain" id="PRO_5003840581" description="SGNH hydrolase-type esterase domain-containing protein" evidence="1">
    <location>
        <begin position="22"/>
        <end position="220"/>
    </location>
</feature>
<name>K0X1A6_9BACT</name>
<evidence type="ECO:0000256" key="1">
    <source>
        <dbReference type="SAM" id="SignalP"/>
    </source>
</evidence>
<dbReference type="GeneID" id="77848173"/>
<dbReference type="InterPro" id="IPR051532">
    <property type="entry name" value="Ester_Hydrolysis_Enzymes"/>
</dbReference>
<dbReference type="HOGENOM" id="CLU_051989_6_1_10"/>
<comment type="caution">
    <text evidence="3">The sequence shown here is derived from an EMBL/GenBank/DDBJ whole genome shotgun (WGS) entry which is preliminary data.</text>
</comment>
<dbReference type="PANTHER" id="PTHR30383">
    <property type="entry name" value="THIOESTERASE 1/PROTEASE 1/LYSOPHOSPHOLIPASE L1"/>
    <property type="match status" value="1"/>
</dbReference>
<proteinExistence type="predicted"/>
<dbReference type="AlphaFoldDB" id="K0X1A6"/>
<dbReference type="GO" id="GO:0004622">
    <property type="term" value="F:phosphatidylcholine lysophospholipase activity"/>
    <property type="evidence" value="ECO:0007669"/>
    <property type="project" value="TreeGrafter"/>
</dbReference>